<dbReference type="AlphaFoldDB" id="A0A2S2CRY1"/>
<proteinExistence type="predicted"/>
<dbReference type="KEGG" id="azz:DEW08_14355"/>
<keyword evidence="2" id="KW-1185">Reference proteome</keyword>
<name>A0A2S2CRY1_9PROT</name>
<evidence type="ECO:0000313" key="2">
    <source>
        <dbReference type="Proteomes" id="UP000245629"/>
    </source>
</evidence>
<sequence length="103" mass="11732">MNIPVKLDVCASLPALDFYALERLMVALGRIVEEPDRPDRVIPASPKDILVKESWLAGAWKVLRIYYTLDLIQPSQAVRLANGDFYDGPFYHVIVGRIRFSEK</sequence>
<protein>
    <submittedName>
        <fullName evidence="1">Uncharacterized protein</fullName>
    </submittedName>
</protein>
<reference evidence="2" key="1">
    <citation type="submission" date="2018-05" db="EMBL/GenBank/DDBJ databases">
        <title>Azospirillum thermophila sp. nov., a novel isolated from hot spring.</title>
        <authorList>
            <person name="Zhao Z."/>
        </authorList>
    </citation>
    <scope>NUCLEOTIDE SEQUENCE [LARGE SCALE GENOMIC DNA]</scope>
    <source>
        <strain evidence="2">CFH 70021</strain>
    </source>
</reference>
<dbReference type="RefSeq" id="WP_109328169.1">
    <property type="nucleotide sequence ID" value="NZ_CP029353.1"/>
</dbReference>
<organism evidence="1 2">
    <name type="scientific">Azospirillum thermophilum</name>
    <dbReference type="NCBI Taxonomy" id="2202148"/>
    <lineage>
        <taxon>Bacteria</taxon>
        <taxon>Pseudomonadati</taxon>
        <taxon>Pseudomonadota</taxon>
        <taxon>Alphaproteobacteria</taxon>
        <taxon>Rhodospirillales</taxon>
        <taxon>Azospirillaceae</taxon>
        <taxon>Azospirillum</taxon>
    </lineage>
</organism>
<dbReference type="Proteomes" id="UP000245629">
    <property type="component" value="Chromosome 2"/>
</dbReference>
<dbReference type="EMBL" id="CP029353">
    <property type="protein sequence ID" value="AWK87242.1"/>
    <property type="molecule type" value="Genomic_DNA"/>
</dbReference>
<accession>A0A2S2CRY1</accession>
<evidence type="ECO:0000313" key="1">
    <source>
        <dbReference type="EMBL" id="AWK87242.1"/>
    </source>
</evidence>
<gene>
    <name evidence="1" type="ORF">DEW08_14355</name>
</gene>